<keyword evidence="4 7" id="KW-1133">Transmembrane helix</keyword>
<keyword evidence="2" id="KW-1003">Cell membrane</keyword>
<keyword evidence="9" id="KW-1185">Reference proteome</keyword>
<keyword evidence="5 7" id="KW-0472">Membrane</keyword>
<evidence type="ECO:0000256" key="2">
    <source>
        <dbReference type="ARBA" id="ARBA00022475"/>
    </source>
</evidence>
<dbReference type="PANTHER" id="PTHR32196:SF72">
    <property type="entry name" value="RIBOSE IMPORT PERMEASE PROTEIN RBSC"/>
    <property type="match status" value="1"/>
</dbReference>
<proteinExistence type="predicted"/>
<dbReference type="CDD" id="cd06579">
    <property type="entry name" value="TM_PBP1_transp_AraH_like"/>
    <property type="match status" value="1"/>
</dbReference>
<feature type="transmembrane region" description="Helical" evidence="7">
    <location>
        <begin position="83"/>
        <end position="102"/>
    </location>
</feature>
<keyword evidence="3 7" id="KW-0812">Transmembrane</keyword>
<feature type="transmembrane region" description="Helical" evidence="7">
    <location>
        <begin position="134"/>
        <end position="155"/>
    </location>
</feature>
<dbReference type="PANTHER" id="PTHR32196">
    <property type="entry name" value="ABC TRANSPORTER PERMEASE PROTEIN YPHD-RELATED-RELATED"/>
    <property type="match status" value="1"/>
</dbReference>
<evidence type="ECO:0000256" key="4">
    <source>
        <dbReference type="ARBA" id="ARBA00022989"/>
    </source>
</evidence>
<dbReference type="Pfam" id="PF02653">
    <property type="entry name" value="BPD_transp_2"/>
    <property type="match status" value="1"/>
</dbReference>
<evidence type="ECO:0000313" key="8">
    <source>
        <dbReference type="EMBL" id="MCQ8279618.1"/>
    </source>
</evidence>
<evidence type="ECO:0000313" key="9">
    <source>
        <dbReference type="Proteomes" id="UP001524587"/>
    </source>
</evidence>
<evidence type="ECO:0000256" key="6">
    <source>
        <dbReference type="SAM" id="MobiDB-lite"/>
    </source>
</evidence>
<gene>
    <name evidence="8" type="ORF">NFI95_14330</name>
</gene>
<name>A0ABT1WCT4_9PROT</name>
<protein>
    <submittedName>
        <fullName evidence="8">Ribose ABC transporter permease</fullName>
    </submittedName>
</protein>
<evidence type="ECO:0000256" key="3">
    <source>
        <dbReference type="ARBA" id="ARBA00022692"/>
    </source>
</evidence>
<comment type="subcellular location">
    <subcellularLocation>
        <location evidence="1">Cell membrane</location>
        <topology evidence="1">Multi-pass membrane protein</topology>
    </subcellularLocation>
</comment>
<comment type="caution">
    <text evidence="8">The sequence shown here is derived from an EMBL/GenBank/DDBJ whole genome shotgun (WGS) entry which is preliminary data.</text>
</comment>
<dbReference type="EMBL" id="JAMSKV010000014">
    <property type="protein sequence ID" value="MCQ8279618.1"/>
    <property type="molecule type" value="Genomic_DNA"/>
</dbReference>
<feature type="transmembrane region" description="Helical" evidence="7">
    <location>
        <begin position="200"/>
        <end position="226"/>
    </location>
</feature>
<evidence type="ECO:0000256" key="5">
    <source>
        <dbReference type="ARBA" id="ARBA00023136"/>
    </source>
</evidence>
<feature type="transmembrane region" description="Helical" evidence="7">
    <location>
        <begin position="109"/>
        <end position="128"/>
    </location>
</feature>
<feature type="transmembrane region" description="Helical" evidence="7">
    <location>
        <begin position="247"/>
        <end position="274"/>
    </location>
</feature>
<evidence type="ECO:0000256" key="1">
    <source>
        <dbReference type="ARBA" id="ARBA00004651"/>
    </source>
</evidence>
<organism evidence="8 9">
    <name type="scientific">Endosaccharibacter trunci</name>
    <dbReference type="NCBI Taxonomy" id="2812733"/>
    <lineage>
        <taxon>Bacteria</taxon>
        <taxon>Pseudomonadati</taxon>
        <taxon>Pseudomonadota</taxon>
        <taxon>Alphaproteobacteria</taxon>
        <taxon>Acetobacterales</taxon>
        <taxon>Acetobacteraceae</taxon>
        <taxon>Endosaccharibacter</taxon>
    </lineage>
</organism>
<dbReference type="Proteomes" id="UP001524587">
    <property type="component" value="Unassembled WGS sequence"/>
</dbReference>
<dbReference type="InterPro" id="IPR001851">
    <property type="entry name" value="ABC_transp_permease"/>
</dbReference>
<feature type="region of interest" description="Disordered" evidence="6">
    <location>
        <begin position="1"/>
        <end position="37"/>
    </location>
</feature>
<dbReference type="RefSeq" id="WP_422865107.1">
    <property type="nucleotide sequence ID" value="NZ_JAMSKV010000014.1"/>
</dbReference>
<sequence>MSDFEPVSGNTNPEPGSVLAGTGTGTGSAPAAPSHGGAGLSARQVRLRATLQATGMLPVLIILAVGFHLLGGHRFLTAQNLSIVAQQASINCVLAAGMTFVILTGGIDLSVGSILAASAMGALIVSLLPDFSGLAIPVCLGIGAGIGALNGLLVAYAKLPPFIVTLGSLTAVRGLARLMGSDNTVFNPNLSYAWLGNDGLHILPGFAIPWLAIVAMVVIVLSWYVLRRTVLGVRIYAVGGNPAAARLAGINVPLILLFVYALSGALAGLGGVLSSARLYAANGLQLGQSYELDAIAAVILGGTSFVGGVGSIWGTLVGALIIAVLSNGLILVGVSDIWQFIVKGLVIIGAVALDRFRQGSGVRT</sequence>
<reference evidence="8 9" key="1">
    <citation type="submission" date="2022-06" db="EMBL/GenBank/DDBJ databases">
        <title>Endosaccharibacter gen. nov., sp. nov., endophytic bacteria isolated from sugarcane.</title>
        <authorList>
            <person name="Pitiwittayakul N."/>
            <person name="Yukphan P."/>
            <person name="Charoenyingcharoen P."/>
            <person name="Tanasupawat S."/>
        </authorList>
    </citation>
    <scope>NUCLEOTIDE SEQUENCE [LARGE SCALE GENOMIC DNA]</scope>
    <source>
        <strain evidence="8 9">KSS8</strain>
    </source>
</reference>
<feature type="transmembrane region" description="Helical" evidence="7">
    <location>
        <begin position="53"/>
        <end position="71"/>
    </location>
</feature>
<evidence type="ECO:0000256" key="7">
    <source>
        <dbReference type="SAM" id="Phobius"/>
    </source>
</evidence>
<accession>A0ABT1WCT4</accession>